<evidence type="ECO:0000313" key="8">
    <source>
        <dbReference type="EMBL" id="MBJ3774280.1"/>
    </source>
</evidence>
<reference evidence="8" key="1">
    <citation type="submission" date="2020-12" db="EMBL/GenBank/DDBJ databases">
        <title>Bacterial taxonomy.</title>
        <authorList>
            <person name="Pan X."/>
        </authorList>
    </citation>
    <scope>NUCLEOTIDE SEQUENCE</scope>
    <source>
        <strain evidence="8">B2012</strain>
    </source>
</reference>
<comment type="similarity">
    <text evidence="1 6">Belongs to the peptidase S1B family.</text>
</comment>
<evidence type="ECO:0000313" key="9">
    <source>
        <dbReference type="Proteomes" id="UP000609531"/>
    </source>
</evidence>
<name>A0A934MEV6_9HYPH</name>
<protein>
    <recommendedName>
        <fullName evidence="6">Serine protease</fullName>
        <ecNumber evidence="6">3.4.21.-</ecNumber>
    </recommendedName>
</protein>
<evidence type="ECO:0000256" key="3">
    <source>
        <dbReference type="ARBA" id="ARBA00022729"/>
    </source>
</evidence>
<evidence type="ECO:0000256" key="5">
    <source>
        <dbReference type="ARBA" id="ARBA00022825"/>
    </source>
</evidence>
<dbReference type="RefSeq" id="WP_198880171.1">
    <property type="nucleotide sequence ID" value="NZ_JAEKJA010000001.1"/>
</dbReference>
<feature type="chain" id="PRO_5038169364" description="Serine protease" evidence="6">
    <location>
        <begin position="24"/>
        <end position="343"/>
    </location>
</feature>
<proteinExistence type="inferred from homology"/>
<evidence type="ECO:0000256" key="7">
    <source>
        <dbReference type="SAM" id="MobiDB-lite"/>
    </source>
</evidence>
<feature type="region of interest" description="Disordered" evidence="7">
    <location>
        <begin position="271"/>
        <end position="326"/>
    </location>
</feature>
<feature type="compositionally biased region" description="Low complexity" evidence="7">
    <location>
        <begin position="273"/>
        <end position="309"/>
    </location>
</feature>
<dbReference type="GO" id="GO:0008236">
    <property type="term" value="F:serine-type peptidase activity"/>
    <property type="evidence" value="ECO:0007669"/>
    <property type="project" value="UniProtKB-KW"/>
</dbReference>
<dbReference type="GO" id="GO:0006508">
    <property type="term" value="P:proteolysis"/>
    <property type="evidence" value="ECO:0007669"/>
    <property type="project" value="UniProtKB-KW"/>
</dbReference>
<dbReference type="EMBL" id="JAEKJA010000001">
    <property type="protein sequence ID" value="MBJ3774280.1"/>
    <property type="molecule type" value="Genomic_DNA"/>
</dbReference>
<gene>
    <name evidence="8" type="ORF">JCR33_01180</name>
</gene>
<dbReference type="Proteomes" id="UP000609531">
    <property type="component" value="Unassembled WGS sequence"/>
</dbReference>
<keyword evidence="3 6" id="KW-0732">Signal</keyword>
<evidence type="ECO:0000256" key="4">
    <source>
        <dbReference type="ARBA" id="ARBA00022801"/>
    </source>
</evidence>
<keyword evidence="9" id="KW-1185">Reference proteome</keyword>
<dbReference type="Gene3D" id="2.40.10.10">
    <property type="entry name" value="Trypsin-like serine proteases"/>
    <property type="match status" value="2"/>
</dbReference>
<dbReference type="EC" id="3.4.21.-" evidence="6"/>
<feature type="signal peptide" evidence="6">
    <location>
        <begin position="1"/>
        <end position="23"/>
    </location>
</feature>
<evidence type="ECO:0000256" key="1">
    <source>
        <dbReference type="ARBA" id="ARBA00008764"/>
    </source>
</evidence>
<dbReference type="SUPFAM" id="SSF50494">
    <property type="entry name" value="Trypsin-like serine proteases"/>
    <property type="match status" value="1"/>
</dbReference>
<dbReference type="Pfam" id="PF13365">
    <property type="entry name" value="Trypsin_2"/>
    <property type="match status" value="1"/>
</dbReference>
<organism evidence="8 9">
    <name type="scientific">Acuticoccus mangrovi</name>
    <dbReference type="NCBI Taxonomy" id="2796142"/>
    <lineage>
        <taxon>Bacteria</taxon>
        <taxon>Pseudomonadati</taxon>
        <taxon>Pseudomonadota</taxon>
        <taxon>Alphaproteobacteria</taxon>
        <taxon>Hyphomicrobiales</taxon>
        <taxon>Amorphaceae</taxon>
        <taxon>Acuticoccus</taxon>
    </lineage>
</organism>
<accession>A0A934MEV6</accession>
<evidence type="ECO:0000256" key="6">
    <source>
        <dbReference type="RuleBase" id="RU004296"/>
    </source>
</evidence>
<dbReference type="AlphaFoldDB" id="A0A934MEV6"/>
<keyword evidence="4 6" id="KW-0378">Hydrolase</keyword>
<dbReference type="PRINTS" id="PR00839">
    <property type="entry name" value="V8PROTEASE"/>
</dbReference>
<dbReference type="InterPro" id="IPR008256">
    <property type="entry name" value="Peptidase_S1B"/>
</dbReference>
<evidence type="ECO:0000256" key="2">
    <source>
        <dbReference type="ARBA" id="ARBA00022670"/>
    </source>
</evidence>
<dbReference type="InterPro" id="IPR043504">
    <property type="entry name" value="Peptidase_S1_PA_chymotrypsin"/>
</dbReference>
<dbReference type="InterPro" id="IPR009003">
    <property type="entry name" value="Peptidase_S1_PA"/>
</dbReference>
<comment type="caution">
    <text evidence="8">The sequence shown here is derived from an EMBL/GenBank/DDBJ whole genome shotgun (WGS) entry which is preliminary data.</text>
</comment>
<keyword evidence="5 6" id="KW-0720">Serine protease</keyword>
<keyword evidence="2 6" id="KW-0645">Protease</keyword>
<sequence length="343" mass="36184">MKRHVRLMIAGAVAAAMGISAAAADEEPPFLGSDYGKNDLPLRESIGGAVMLIRTLGHIFERVGVLPEDDVIRVAAGPVVRLDMLVEYNGQTATSTCTATIVAPTLILTNHHCVPGRHKILKASILINYEEEDDPDAIRLEVETEPAATSGEMDFSFVRIKEPLPDGVQPLPFTPEEVSPGSRLIMIHHPAGRPKMMTQFDCRAHNKQSGQAFELRHVCDTLPGSSGGLLVNSALRPVGLHHTGGLRENDPESYNTATRMTAIREALESLTQPTGSATATPAVSSVTAPVAATPSSTTASQRTASTPPARAQTAPQNAIGGIGGQSADEAARATANSINDILN</sequence>